<sequence length="209" mass="23889">MWLRLRLERTNPLASFLSSPVYHVVYLRDTMVGYHKPGKRSSRIMSRGTAPFLRRPAVTAKKQLQILAGCRKLMVVVEQTASQDSIFRDHIGNTVSRVRGLPERYRRNTADYDLGNRFRSSLENVYQRLDSWQAGGCIVPACGQHMDGRGKVGELFGLDQRPSWQKPHGIWRNGFESRDSRALKAFCCARDMLNPLACQPSCYWSVRLG</sequence>
<dbReference type="AlphaFoldDB" id="A0AAN6Y3N6"/>
<keyword evidence="2" id="KW-1185">Reference proteome</keyword>
<accession>A0AAN6Y3N6</accession>
<dbReference type="Proteomes" id="UP001301769">
    <property type="component" value="Unassembled WGS sequence"/>
</dbReference>
<comment type="caution">
    <text evidence="1">The sequence shown here is derived from an EMBL/GenBank/DDBJ whole genome shotgun (WGS) entry which is preliminary data.</text>
</comment>
<protein>
    <submittedName>
        <fullName evidence="1">Uncharacterized protein</fullName>
    </submittedName>
</protein>
<gene>
    <name evidence="1" type="ORF">QBC37DRAFT_403190</name>
</gene>
<organism evidence="1 2">
    <name type="scientific">Rhypophila decipiens</name>
    <dbReference type="NCBI Taxonomy" id="261697"/>
    <lineage>
        <taxon>Eukaryota</taxon>
        <taxon>Fungi</taxon>
        <taxon>Dikarya</taxon>
        <taxon>Ascomycota</taxon>
        <taxon>Pezizomycotina</taxon>
        <taxon>Sordariomycetes</taxon>
        <taxon>Sordariomycetidae</taxon>
        <taxon>Sordariales</taxon>
        <taxon>Naviculisporaceae</taxon>
        <taxon>Rhypophila</taxon>
    </lineage>
</organism>
<reference evidence="1" key="2">
    <citation type="submission" date="2023-05" db="EMBL/GenBank/DDBJ databases">
        <authorList>
            <consortium name="Lawrence Berkeley National Laboratory"/>
            <person name="Steindorff A."/>
            <person name="Hensen N."/>
            <person name="Bonometti L."/>
            <person name="Westerberg I."/>
            <person name="Brannstrom I.O."/>
            <person name="Guillou S."/>
            <person name="Cros-Aarteil S."/>
            <person name="Calhoun S."/>
            <person name="Haridas S."/>
            <person name="Kuo A."/>
            <person name="Mondo S."/>
            <person name="Pangilinan J."/>
            <person name="Riley R."/>
            <person name="Labutti K."/>
            <person name="Andreopoulos B."/>
            <person name="Lipzen A."/>
            <person name="Chen C."/>
            <person name="Yanf M."/>
            <person name="Daum C."/>
            <person name="Ng V."/>
            <person name="Clum A."/>
            <person name="Ohm R."/>
            <person name="Martin F."/>
            <person name="Silar P."/>
            <person name="Natvig D."/>
            <person name="Lalanne C."/>
            <person name="Gautier V."/>
            <person name="Ament-Velasquez S.L."/>
            <person name="Kruys A."/>
            <person name="Hutchinson M.I."/>
            <person name="Powell A.J."/>
            <person name="Barry K."/>
            <person name="Miller A.N."/>
            <person name="Grigoriev I.V."/>
            <person name="Debuchy R."/>
            <person name="Gladieux P."/>
            <person name="Thoren M.H."/>
            <person name="Johannesson H."/>
        </authorList>
    </citation>
    <scope>NUCLEOTIDE SEQUENCE</scope>
    <source>
        <strain evidence="1">PSN293</strain>
    </source>
</reference>
<evidence type="ECO:0000313" key="2">
    <source>
        <dbReference type="Proteomes" id="UP001301769"/>
    </source>
</evidence>
<name>A0AAN6Y3N6_9PEZI</name>
<evidence type="ECO:0000313" key="1">
    <source>
        <dbReference type="EMBL" id="KAK4210710.1"/>
    </source>
</evidence>
<proteinExistence type="predicted"/>
<dbReference type="EMBL" id="MU858168">
    <property type="protein sequence ID" value="KAK4210710.1"/>
    <property type="molecule type" value="Genomic_DNA"/>
</dbReference>
<reference evidence="1" key="1">
    <citation type="journal article" date="2023" name="Mol. Phylogenet. Evol.">
        <title>Genome-scale phylogeny and comparative genomics of the fungal order Sordariales.</title>
        <authorList>
            <person name="Hensen N."/>
            <person name="Bonometti L."/>
            <person name="Westerberg I."/>
            <person name="Brannstrom I.O."/>
            <person name="Guillou S."/>
            <person name="Cros-Aarteil S."/>
            <person name="Calhoun S."/>
            <person name="Haridas S."/>
            <person name="Kuo A."/>
            <person name="Mondo S."/>
            <person name="Pangilinan J."/>
            <person name="Riley R."/>
            <person name="LaButti K."/>
            <person name="Andreopoulos B."/>
            <person name="Lipzen A."/>
            <person name="Chen C."/>
            <person name="Yan M."/>
            <person name="Daum C."/>
            <person name="Ng V."/>
            <person name="Clum A."/>
            <person name="Steindorff A."/>
            <person name="Ohm R.A."/>
            <person name="Martin F."/>
            <person name="Silar P."/>
            <person name="Natvig D.O."/>
            <person name="Lalanne C."/>
            <person name="Gautier V."/>
            <person name="Ament-Velasquez S.L."/>
            <person name="Kruys A."/>
            <person name="Hutchinson M.I."/>
            <person name="Powell A.J."/>
            <person name="Barry K."/>
            <person name="Miller A.N."/>
            <person name="Grigoriev I.V."/>
            <person name="Debuchy R."/>
            <person name="Gladieux P."/>
            <person name="Hiltunen Thoren M."/>
            <person name="Johannesson H."/>
        </authorList>
    </citation>
    <scope>NUCLEOTIDE SEQUENCE</scope>
    <source>
        <strain evidence="1">PSN293</strain>
    </source>
</reference>